<dbReference type="EMBL" id="CP020557">
    <property type="protein sequence ID" value="ARF67257.1"/>
    <property type="molecule type" value="Genomic_DNA"/>
</dbReference>
<organism evidence="2 3">
    <name type="scientific">Paenibacillus larvae subsp. pulvifaciens</name>
    <dbReference type="NCBI Taxonomy" id="1477"/>
    <lineage>
        <taxon>Bacteria</taxon>
        <taxon>Bacillati</taxon>
        <taxon>Bacillota</taxon>
        <taxon>Bacilli</taxon>
        <taxon>Bacillales</taxon>
        <taxon>Paenibacillaceae</taxon>
        <taxon>Paenibacillus</taxon>
    </lineage>
</organism>
<proteinExistence type="predicted"/>
<evidence type="ECO:0000256" key="1">
    <source>
        <dbReference type="SAM" id="MobiDB-lite"/>
    </source>
</evidence>
<feature type="compositionally biased region" description="Basic and acidic residues" evidence="1">
    <location>
        <begin position="12"/>
        <end position="23"/>
    </location>
</feature>
<evidence type="ECO:0000313" key="3">
    <source>
        <dbReference type="Proteomes" id="UP000192727"/>
    </source>
</evidence>
<accession>A0A1V0UQ51</accession>
<name>A0A1V0UQ51_9BACL</name>
<sequence>MNQKANPWVWTEKAESKMPDRKAGTSVPIVCLTEGSTEYFPDQSWINKGYVERFTGGEKVGEDD</sequence>
<dbReference type="AlphaFoldDB" id="A0A1V0UQ51"/>
<reference evidence="2 3" key="1">
    <citation type="submission" date="2017-03" db="EMBL/GenBank/DDBJ databases">
        <title>Paenibacillus larvae genome sequencing.</title>
        <authorList>
            <person name="Dingman D.W."/>
        </authorList>
    </citation>
    <scope>NUCLEOTIDE SEQUENCE [LARGE SCALE GENOMIC DNA]</scope>
    <source>
        <strain evidence="2 3">SAG 10367</strain>
    </source>
</reference>
<dbReference type="Proteomes" id="UP000192727">
    <property type="component" value="Chromosome"/>
</dbReference>
<evidence type="ECO:0000313" key="2">
    <source>
        <dbReference type="EMBL" id="ARF67257.1"/>
    </source>
</evidence>
<feature type="region of interest" description="Disordered" evidence="1">
    <location>
        <begin position="1"/>
        <end position="24"/>
    </location>
</feature>
<dbReference type="RefSeq" id="WP_083038889.1">
    <property type="nucleotide sequence ID" value="NZ_CP020557.1"/>
</dbReference>
<gene>
    <name evidence="2" type="ORF">B7C51_04615</name>
</gene>
<protein>
    <submittedName>
        <fullName evidence="2">Uncharacterized protein</fullName>
    </submittedName>
</protein>